<dbReference type="AlphaFoldDB" id="A0A6A4RNA2"/>
<evidence type="ECO:0000313" key="3">
    <source>
        <dbReference type="Proteomes" id="UP000438429"/>
    </source>
</evidence>
<feature type="compositionally biased region" description="Basic and acidic residues" evidence="1">
    <location>
        <begin position="148"/>
        <end position="165"/>
    </location>
</feature>
<feature type="compositionally biased region" description="Basic and acidic residues" evidence="1">
    <location>
        <begin position="17"/>
        <end position="32"/>
    </location>
</feature>
<sequence>MKRQKTYTAQEALELILNHDVEKNDQEDNAEHNEEEESTDEEDSGSEEEGNNDEVIDPTYRPHATSYSEEAPTWPAAEMEEGYEVEENEEHDIEEESEAEVEVEDCTYYDEEEESTDEEESEEEDPAESEEYFQSKDETLIWSSIPPSDRRRMLTAERAERETSHHGPHICKDSASVQDLPGKLVVHTEVCSSQLPDAAFNQFLLLEVFKLRDDGPGPLVLRSPSSQAVHPMESDVLHGVGGELQVILNEAFYCVLWGFVLLLRDA</sequence>
<feature type="compositionally biased region" description="Acidic residues" evidence="1">
    <location>
        <begin position="78"/>
        <end position="131"/>
    </location>
</feature>
<feature type="region of interest" description="Disordered" evidence="1">
    <location>
        <begin position="17"/>
        <end position="173"/>
    </location>
</feature>
<feature type="compositionally biased region" description="Acidic residues" evidence="1">
    <location>
        <begin position="33"/>
        <end position="56"/>
    </location>
</feature>
<name>A0A6A4RNA2_SCOMX</name>
<organism evidence="2 3">
    <name type="scientific">Scophthalmus maximus</name>
    <name type="common">Turbot</name>
    <name type="synonym">Psetta maxima</name>
    <dbReference type="NCBI Taxonomy" id="52904"/>
    <lineage>
        <taxon>Eukaryota</taxon>
        <taxon>Metazoa</taxon>
        <taxon>Chordata</taxon>
        <taxon>Craniata</taxon>
        <taxon>Vertebrata</taxon>
        <taxon>Euteleostomi</taxon>
        <taxon>Actinopterygii</taxon>
        <taxon>Neopterygii</taxon>
        <taxon>Teleostei</taxon>
        <taxon>Neoteleostei</taxon>
        <taxon>Acanthomorphata</taxon>
        <taxon>Carangaria</taxon>
        <taxon>Pleuronectiformes</taxon>
        <taxon>Pleuronectoidei</taxon>
        <taxon>Scophthalmidae</taxon>
        <taxon>Scophthalmus</taxon>
    </lineage>
</organism>
<reference evidence="2 3" key="1">
    <citation type="submission" date="2019-06" db="EMBL/GenBank/DDBJ databases">
        <title>Draft genomes of female and male turbot (Scophthalmus maximus).</title>
        <authorList>
            <person name="Xu H."/>
            <person name="Xu X.-W."/>
            <person name="Shao C."/>
            <person name="Chen S."/>
        </authorList>
    </citation>
    <scope>NUCLEOTIDE SEQUENCE [LARGE SCALE GENOMIC DNA]</scope>
    <source>
        <strain evidence="2">Ysfricsl-2016a</strain>
        <tissue evidence="2">Blood</tissue>
    </source>
</reference>
<dbReference type="EMBL" id="VEVO01000022">
    <property type="protein sequence ID" value="KAF0023343.1"/>
    <property type="molecule type" value="Genomic_DNA"/>
</dbReference>
<protein>
    <submittedName>
        <fullName evidence="2">Uncharacterized protein</fullName>
    </submittedName>
</protein>
<proteinExistence type="predicted"/>
<gene>
    <name evidence="2" type="ORF">F2P81_023973</name>
</gene>
<dbReference type="Proteomes" id="UP000438429">
    <property type="component" value="Unassembled WGS sequence"/>
</dbReference>
<evidence type="ECO:0000313" key="2">
    <source>
        <dbReference type="EMBL" id="KAF0023343.1"/>
    </source>
</evidence>
<comment type="caution">
    <text evidence="2">The sequence shown here is derived from an EMBL/GenBank/DDBJ whole genome shotgun (WGS) entry which is preliminary data.</text>
</comment>
<evidence type="ECO:0000256" key="1">
    <source>
        <dbReference type="SAM" id="MobiDB-lite"/>
    </source>
</evidence>
<accession>A0A6A4RNA2</accession>